<evidence type="ECO:0000313" key="1">
    <source>
        <dbReference type="EMBL" id="EID76686.1"/>
    </source>
</evidence>
<comment type="caution">
    <text evidence="1">The sequence shown here is derived from an EMBL/GenBank/DDBJ whole genome shotgun (WGS) entry which is preliminary data.</text>
</comment>
<dbReference type="RefSeq" id="WP_008236717.1">
    <property type="nucleotide sequence ID" value="NZ_AJJU01000002.1"/>
</dbReference>
<name>I0WJX0_9FLAO</name>
<protein>
    <recommendedName>
        <fullName evidence="3">DUF3078 domain-containing protein</fullName>
    </recommendedName>
</protein>
<dbReference type="AlphaFoldDB" id="I0WJX0"/>
<dbReference type="PATRIC" id="fig|946077.3.peg.338"/>
<evidence type="ECO:0008006" key="3">
    <source>
        <dbReference type="Google" id="ProtNLM"/>
    </source>
</evidence>
<sequence length="291" mass="32993">MKKLVSAFMIFTTLTSFSQETEAPKDGWKIGGNVSFIFNQSAFNAEWLGGGTSNIAGNIAVSYDFNYKKEDWNWDNKLLLDYGLTKIKNDDFTKKTNDRLEFNSLLGKKAGKNWYYSAFLNFRTQITKGYEFATDIDGNQTRTEITHFLSPAYIQIGPGMLWKKNDNLKINIAPATARWILVDKAFTNGLPDGSYFGVDQGKSSRLEFGASLSGYAKLKLMDNVTMENILSLYSNYLEDPQNVDIDYTMNVVMTINKYLTTNLIFQAIYDDNAVGAFQIREMFGLGINYKL</sequence>
<dbReference type="OrthoDB" id="1495718at2"/>
<organism evidence="1 2">
    <name type="scientific">Imtechella halotolerans K1</name>
    <dbReference type="NCBI Taxonomy" id="946077"/>
    <lineage>
        <taxon>Bacteria</taxon>
        <taxon>Pseudomonadati</taxon>
        <taxon>Bacteroidota</taxon>
        <taxon>Flavobacteriia</taxon>
        <taxon>Flavobacteriales</taxon>
        <taxon>Flavobacteriaceae</taxon>
        <taxon>Imtechella</taxon>
    </lineage>
</organism>
<dbReference type="Pfam" id="PF11276">
    <property type="entry name" value="DUF3078"/>
    <property type="match status" value="1"/>
</dbReference>
<gene>
    <name evidence="1" type="ORF">W5A_01645</name>
</gene>
<proteinExistence type="predicted"/>
<dbReference type="eggNOG" id="COG3137">
    <property type="taxonomic scope" value="Bacteria"/>
</dbReference>
<evidence type="ECO:0000313" key="2">
    <source>
        <dbReference type="Proteomes" id="UP000005938"/>
    </source>
</evidence>
<accession>I0WJX0</accession>
<dbReference type="Proteomes" id="UP000005938">
    <property type="component" value="Unassembled WGS sequence"/>
</dbReference>
<dbReference type="InterPro" id="IPR021428">
    <property type="entry name" value="DUF3078"/>
</dbReference>
<dbReference type="EMBL" id="AJJU01000002">
    <property type="protein sequence ID" value="EID76686.1"/>
    <property type="molecule type" value="Genomic_DNA"/>
</dbReference>
<keyword evidence="2" id="KW-1185">Reference proteome</keyword>
<reference evidence="1 2" key="1">
    <citation type="journal article" date="2012" name="J. Bacteriol.">
        <title>Genome Sequence of the Halotolerant Bacterium Imtechella halotolerans K1T.</title>
        <authorList>
            <person name="Kumar S."/>
            <person name="Vikram S."/>
            <person name="Subramanian S."/>
            <person name="Raghava G.P."/>
            <person name="Pinnaka A.K."/>
        </authorList>
    </citation>
    <scope>NUCLEOTIDE SEQUENCE [LARGE SCALE GENOMIC DNA]</scope>
    <source>
        <strain evidence="1 2">K1</strain>
    </source>
</reference>
<dbReference type="STRING" id="946077.W5A_01645"/>